<dbReference type="GO" id="GO:0033179">
    <property type="term" value="C:proton-transporting V-type ATPase, V0 domain"/>
    <property type="evidence" value="ECO:0007669"/>
    <property type="project" value="InterPro"/>
</dbReference>
<dbReference type="VEuPathDB" id="TriTrypDB:TcIL3000_5_240"/>
<evidence type="ECO:0000256" key="2">
    <source>
        <dbReference type="ARBA" id="ARBA00022448"/>
    </source>
</evidence>
<evidence type="ECO:0000256" key="6">
    <source>
        <dbReference type="SAM" id="MobiDB-lite"/>
    </source>
</evidence>
<dbReference type="Pfam" id="PF01992">
    <property type="entry name" value="vATP-synt_AC39"/>
    <property type="match status" value="1"/>
</dbReference>
<dbReference type="InterPro" id="IPR035067">
    <property type="entry name" value="V-type_ATPase_csu/dsu"/>
</dbReference>
<dbReference type="InterPro" id="IPR016727">
    <property type="entry name" value="ATPase_V0-cplx_dsu"/>
</dbReference>
<sequence>MSARGVLSFNVYDGCLEAIVHGYKDGFLRPEEYANLVQCDSLSDLKSQLQVTDYGNFLQQDGQGQLTARLIVERGQEHYVNQLRELRSWAAPPLSHFLDFISYEYMIANVLKLIIAKRSGRDGMQLLTRCHPLGWFPELASLTAAADVREMFEVVLIDSPIGRFFSSGGDFESDLDELSVEYIQGMLMKNYYEQFYDLCCTLGGATAEVMCPLLELEADLGVLRATVNTMGVAGIHPVDRRRLFPNFGSLVDLHDDIAESENVEQLRERVRRFGLMYELLDDSRHGSSGLNSNSHASKPAGGSRKGGAASGSSTVTAAGGSSMERRFVDVTVGLYRDALRRQFQYGVFYAWVKLKELEVSNLHWIADCISQGMMHRVDEYVNIF</sequence>
<proteinExistence type="inferred from homology"/>
<feature type="compositionally biased region" description="Polar residues" evidence="6">
    <location>
        <begin position="286"/>
        <end position="295"/>
    </location>
</feature>
<dbReference type="PANTHER" id="PTHR11028">
    <property type="entry name" value="VACUOLAR ATP SYNTHASE SUBUNIT AC39"/>
    <property type="match status" value="1"/>
</dbReference>
<accession>G0UMD1</accession>
<feature type="region of interest" description="Disordered" evidence="6">
    <location>
        <begin position="285"/>
        <end position="318"/>
    </location>
</feature>
<dbReference type="Gene3D" id="1.20.1690.10">
    <property type="entry name" value="V-type ATP synthase subunit C domain"/>
    <property type="match status" value="2"/>
</dbReference>
<evidence type="ECO:0000256" key="3">
    <source>
        <dbReference type="ARBA" id="ARBA00022781"/>
    </source>
</evidence>
<dbReference type="InterPro" id="IPR002843">
    <property type="entry name" value="ATPase_V0-cplx_csu/dsu"/>
</dbReference>
<dbReference type="InterPro" id="IPR036079">
    <property type="entry name" value="ATPase_csu/dsu_sf"/>
</dbReference>
<keyword evidence="3 5" id="KW-0375">Hydrogen ion transport</keyword>
<comment type="subunit">
    <text evidence="5">V-ATPase is a heteromultimeric enzyme made up of two complexes: the ATP-hydrolytic V1 complex and the proton translocation V0 complex.</text>
</comment>
<keyword evidence="2 5" id="KW-0813">Transport</keyword>
<comment type="function">
    <text evidence="5">Subunit of the V0 complex of vacuolar(H+)-ATPase (V-ATPase), a multisubunit enzyme composed of a peripheral complex (V1) that hydrolyzes ATP and a membrane integral complex (V0) that translocates protons. V-ATPase is responsible for acidifying and maintaining the pH of intracellular compartments and in some cell types, is targeted to the plasma membrane, where it is responsible for acidifying the extracellular environment.</text>
</comment>
<dbReference type="PIRSF" id="PIRSF018497">
    <property type="entry name" value="V-ATP_synth_D"/>
    <property type="match status" value="1"/>
</dbReference>
<evidence type="ECO:0000256" key="4">
    <source>
        <dbReference type="ARBA" id="ARBA00023065"/>
    </source>
</evidence>
<dbReference type="SUPFAM" id="SSF103486">
    <property type="entry name" value="V-type ATP synthase subunit C"/>
    <property type="match status" value="1"/>
</dbReference>
<evidence type="ECO:0000256" key="5">
    <source>
        <dbReference type="PIRNR" id="PIRNR018497"/>
    </source>
</evidence>
<dbReference type="InterPro" id="IPR044911">
    <property type="entry name" value="V-type_ATPase_csu/dsu_dom_3"/>
</dbReference>
<dbReference type="EMBL" id="HE575318">
    <property type="protein sequence ID" value="CCC90337.1"/>
    <property type="molecule type" value="Genomic_DNA"/>
</dbReference>
<gene>
    <name evidence="7" type="ORF">TCIL3000_5_240</name>
</gene>
<comment type="similarity">
    <text evidence="1 5">Belongs to the V-ATPase V0D/AC39 subunit family.</text>
</comment>
<name>G0UMD1_TRYCI</name>
<evidence type="ECO:0000313" key="7">
    <source>
        <dbReference type="EMBL" id="CCC90337.1"/>
    </source>
</evidence>
<keyword evidence="4 5" id="KW-0406">Ion transport</keyword>
<organism evidence="7">
    <name type="scientific">Trypanosoma congolense (strain IL3000)</name>
    <dbReference type="NCBI Taxonomy" id="1068625"/>
    <lineage>
        <taxon>Eukaryota</taxon>
        <taxon>Discoba</taxon>
        <taxon>Euglenozoa</taxon>
        <taxon>Kinetoplastea</taxon>
        <taxon>Metakinetoplastina</taxon>
        <taxon>Trypanosomatida</taxon>
        <taxon>Trypanosomatidae</taxon>
        <taxon>Trypanosoma</taxon>
        <taxon>Nannomonas</taxon>
    </lineage>
</organism>
<dbReference type="Gene3D" id="1.10.132.50">
    <property type="entry name" value="ATP synthase (C/AC39) subunit, domain 3"/>
    <property type="match status" value="1"/>
</dbReference>
<reference evidence="7" key="1">
    <citation type="journal article" date="2012" name="Proc. Natl. Acad. Sci. U.S.A.">
        <title>Antigenic diversity is generated by distinct evolutionary mechanisms in African trypanosome species.</title>
        <authorList>
            <person name="Jackson A.P."/>
            <person name="Berry A."/>
            <person name="Aslett M."/>
            <person name="Allison H.C."/>
            <person name="Burton P."/>
            <person name="Vavrova-Anderson J."/>
            <person name="Brown R."/>
            <person name="Browne H."/>
            <person name="Corton N."/>
            <person name="Hauser H."/>
            <person name="Gamble J."/>
            <person name="Gilderthorp R."/>
            <person name="Marcello L."/>
            <person name="McQuillan J."/>
            <person name="Otto T.D."/>
            <person name="Quail M.A."/>
            <person name="Sanders M.J."/>
            <person name="van Tonder A."/>
            <person name="Ginger M.L."/>
            <person name="Field M.C."/>
            <person name="Barry J.D."/>
            <person name="Hertz-Fowler C."/>
            <person name="Berriman M."/>
        </authorList>
    </citation>
    <scope>NUCLEOTIDE SEQUENCE</scope>
    <source>
        <strain evidence="7">IL3000</strain>
    </source>
</reference>
<protein>
    <recommendedName>
        <fullName evidence="5">V-type proton ATPase subunit</fullName>
    </recommendedName>
</protein>
<evidence type="ECO:0000256" key="1">
    <source>
        <dbReference type="ARBA" id="ARBA00006709"/>
    </source>
</evidence>
<dbReference type="GO" id="GO:0046961">
    <property type="term" value="F:proton-transporting ATPase activity, rotational mechanism"/>
    <property type="evidence" value="ECO:0007669"/>
    <property type="project" value="InterPro"/>
</dbReference>
<dbReference type="AlphaFoldDB" id="G0UMD1"/>